<accession>A0A857GLB5</accession>
<dbReference type="InterPro" id="IPR057700">
    <property type="entry name" value="DUF7940"/>
</dbReference>
<dbReference type="Pfam" id="PF25612">
    <property type="entry name" value="DUF7940"/>
    <property type="match status" value="1"/>
</dbReference>
<keyword evidence="1" id="KW-0812">Transmembrane</keyword>
<keyword evidence="1" id="KW-0472">Membrane</keyword>
<dbReference type="EMBL" id="CP024621">
    <property type="protein sequence ID" value="QHD50042.1"/>
    <property type="molecule type" value="Genomic_DNA"/>
</dbReference>
<reference evidence="2 3" key="1">
    <citation type="submission" date="2017-10" db="EMBL/GenBank/DDBJ databases">
        <title>Coral associated bacteria.</title>
        <authorList>
            <person name="Wang X."/>
        </authorList>
    </citation>
    <scope>NUCLEOTIDE SEQUENCE [LARGE SCALE GENOMIC DNA]</scope>
    <source>
        <strain evidence="2 3">SCSIO 43005</strain>
    </source>
</reference>
<feature type="transmembrane region" description="Helical" evidence="1">
    <location>
        <begin position="44"/>
        <end position="63"/>
    </location>
</feature>
<protein>
    <recommendedName>
        <fullName evidence="4">Holin</fullName>
    </recommendedName>
</protein>
<evidence type="ECO:0000313" key="2">
    <source>
        <dbReference type="EMBL" id="QHD50042.1"/>
    </source>
</evidence>
<dbReference type="Proteomes" id="UP000463949">
    <property type="component" value="Chromosome"/>
</dbReference>
<dbReference type="AlphaFoldDB" id="A0A857GLB5"/>
<keyword evidence="1" id="KW-1133">Transmembrane helix</keyword>
<evidence type="ECO:0000256" key="1">
    <source>
        <dbReference type="SAM" id="Phobius"/>
    </source>
</evidence>
<proteinExistence type="predicted"/>
<evidence type="ECO:0000313" key="3">
    <source>
        <dbReference type="Proteomes" id="UP000463949"/>
    </source>
</evidence>
<dbReference type="KEGG" id="hmd:CTT34_10240"/>
<gene>
    <name evidence="2" type="ORF">CTT34_10240</name>
</gene>
<sequence length="78" mass="8802">MAKLIPEWRAGHRMWSVRLGVAAALLYGLQPVLPHWEGVIPEWVYAVLASVVAIAGVVARLIPQQPVEQERRRRKPDV</sequence>
<evidence type="ECO:0008006" key="4">
    <source>
        <dbReference type="Google" id="ProtNLM"/>
    </source>
</evidence>
<organism evidence="2 3">
    <name type="scientific">Vreelandella aquamarina</name>
    <dbReference type="NCBI Taxonomy" id="77097"/>
    <lineage>
        <taxon>Bacteria</taxon>
        <taxon>Pseudomonadati</taxon>
        <taxon>Pseudomonadota</taxon>
        <taxon>Gammaproteobacteria</taxon>
        <taxon>Oceanospirillales</taxon>
        <taxon>Halomonadaceae</taxon>
        <taxon>Vreelandella</taxon>
    </lineage>
</organism>
<name>A0A857GLB5_9GAMM</name>
<dbReference type="OrthoDB" id="6184212at2"/>
<dbReference type="RefSeq" id="WP_159342354.1">
    <property type="nucleotide sequence ID" value="NZ_CP024621.1"/>
</dbReference>